<sequence>MEAGFLNFHDEEHFSDFSLSLDHQHNLLAEPQNALVHMVDTDFDYIQRFDLDSNSSSQWEMEQEHNGDLALLPASGVAGVVPRIENMKEDFAKMLTDWNEHIGYLQASEVEDDITLDVGLPMNDINAPSQDIPKLKVNNLVKQEQSLPQPNDTCIGDINLDFDQGRNRVSESDQSEIGGNILRIKREPQKEVIKEEPMDLDDNAFCASRVSEEIPIINHVKSRESEELKKKKNQKGNQAPGEVPKKSNKDTKPNRIDQESKDFASCSSKKQPVLEAVDVTSLLEQFEATEATASLIPPSTERQMQSHQATVEKVSPKHPVNPSRTISPKETIKPQNSKLHQDIRESLPKEVIDRIKASGRKKTIPVIPAIPNAKPGMRNGGTRMQEAAMALSRNKLLKLVTSSATNNAGRIDGSIQLDHDYCGNSPSAMTGSINKNCIGSLKSNSRKNLTTTKKNWSDKNAKKDSGLESGDVSDASEEQPPISLLKKVHKHDTSVKEQARNNKCGKVVNSDYNKGVSLLTINGGQRIPPKPIQSALATSILQLRKGVLTKTKSLDSHKPPHMISVLKKPPAATTPQKILGTNLKESIVTTTNSSNNPVQNIIIQETTDVEIPEEVLKKPPRRKLNLAEYRSRREQNRSDGSRTSSPVQPMVLIYIHHVSTNTEPINSDPENPVLSEREIVSVLKPKNEVEEEKCRPKRPTKDRGMQTTETVFGICYETEPEEEDLDAVEEQREQSLLEEELSKCTPPEVLPVEEPINISPESVEESLDNSVKPVEELANISEKTVEESSSILAKPIEESSNISEKSVEQSSSILENPMQESSSIPVESTEELSSISGKIEPVNMVEEFSSTPEKIEPADTMEEGEVESGQASNDEDMDVDKQKTSAGNPKIDAPNVKHTVPLLRLSFRSNYGRSQWSPRRNGKQRYKRSYDKYRRKSPAHSHRFNSWRRSPLPSYRKPYDEWHLKEKQRQVEERRVIYVGRLKDSITKAELRRRFENFGPVVDISIHFREKGHNYGFVTFAYKNDAYQAVEHGNDDPSLPRYDLCFGGRRAFCKVKYADLDGGVTNSSLSAGRSNLYKPPEEENTFDLLLKEAQAKLRKRKA</sequence>
<proteinExistence type="predicted"/>
<protein>
    <submittedName>
        <fullName evidence="1">Uncharacterized protein</fullName>
    </submittedName>
</protein>
<evidence type="ECO:0000313" key="1">
    <source>
        <dbReference type="EMBL" id="KAJ8667095.1"/>
    </source>
</evidence>
<evidence type="ECO:0000313" key="2">
    <source>
        <dbReference type="Proteomes" id="UP001239111"/>
    </source>
</evidence>
<dbReference type="Proteomes" id="UP001239111">
    <property type="component" value="Chromosome 4"/>
</dbReference>
<comment type="caution">
    <text evidence="1">The sequence shown here is derived from an EMBL/GenBank/DDBJ whole genome shotgun (WGS) entry which is preliminary data.</text>
</comment>
<keyword evidence="2" id="KW-1185">Reference proteome</keyword>
<name>A0ACC2NBU6_9HYME</name>
<accession>A0ACC2NBU6</accession>
<organism evidence="1 2">
    <name type="scientific">Eretmocerus hayati</name>
    <dbReference type="NCBI Taxonomy" id="131215"/>
    <lineage>
        <taxon>Eukaryota</taxon>
        <taxon>Metazoa</taxon>
        <taxon>Ecdysozoa</taxon>
        <taxon>Arthropoda</taxon>
        <taxon>Hexapoda</taxon>
        <taxon>Insecta</taxon>
        <taxon>Pterygota</taxon>
        <taxon>Neoptera</taxon>
        <taxon>Endopterygota</taxon>
        <taxon>Hymenoptera</taxon>
        <taxon>Apocrita</taxon>
        <taxon>Proctotrupomorpha</taxon>
        <taxon>Chalcidoidea</taxon>
        <taxon>Aphelinidae</taxon>
        <taxon>Aphelininae</taxon>
        <taxon>Eretmocerus</taxon>
    </lineage>
</organism>
<dbReference type="EMBL" id="CM056744">
    <property type="protein sequence ID" value="KAJ8667095.1"/>
    <property type="molecule type" value="Genomic_DNA"/>
</dbReference>
<gene>
    <name evidence="1" type="ORF">QAD02_008757</name>
</gene>
<reference evidence="1" key="1">
    <citation type="submission" date="2023-04" db="EMBL/GenBank/DDBJ databases">
        <title>A chromosome-level genome assembly of the parasitoid wasp Eretmocerus hayati.</title>
        <authorList>
            <person name="Zhong Y."/>
            <person name="Liu S."/>
            <person name="Liu Y."/>
        </authorList>
    </citation>
    <scope>NUCLEOTIDE SEQUENCE</scope>
    <source>
        <strain evidence="1">ZJU_SS_LIU_2023</strain>
    </source>
</reference>